<comment type="function">
    <text evidence="12">May play the central regulatory role in sporulation. It may be an element of the effector pathway responsible for the activation of sporulation genes in response to nutritional stress. Spo0A may act in concert with spo0H (a sigma factor) to control the expression of some genes that are critical to the sporulation process.</text>
</comment>
<dbReference type="SUPFAM" id="SSF55874">
    <property type="entry name" value="ATPase domain of HSP90 chaperone/DNA topoisomerase II/histidine kinase"/>
    <property type="match status" value="1"/>
</dbReference>
<dbReference type="Pfam" id="PF02518">
    <property type="entry name" value="HATPase_c"/>
    <property type="match status" value="1"/>
</dbReference>
<dbReference type="SMART" id="SM00448">
    <property type="entry name" value="REC"/>
    <property type="match status" value="1"/>
</dbReference>
<dbReference type="CDD" id="cd17546">
    <property type="entry name" value="REC_hyHK_CKI1_RcsC-like"/>
    <property type="match status" value="1"/>
</dbReference>
<dbReference type="PRINTS" id="PR00344">
    <property type="entry name" value="BCTRLSENSOR"/>
</dbReference>
<evidence type="ECO:0000256" key="5">
    <source>
        <dbReference type="ARBA" id="ARBA00022475"/>
    </source>
</evidence>
<organism evidence="17 18">
    <name type="scientific">Blautia celeris</name>
    <dbReference type="NCBI Taxonomy" id="2763026"/>
    <lineage>
        <taxon>Bacteria</taxon>
        <taxon>Bacillati</taxon>
        <taxon>Bacillota</taxon>
        <taxon>Clostridia</taxon>
        <taxon>Lachnospirales</taxon>
        <taxon>Lachnospiraceae</taxon>
        <taxon>Blautia</taxon>
    </lineage>
</organism>
<evidence type="ECO:0000256" key="13">
    <source>
        <dbReference type="PROSITE-ProRule" id="PRU00169"/>
    </source>
</evidence>
<dbReference type="PROSITE" id="PS50109">
    <property type="entry name" value="HIS_KIN"/>
    <property type="match status" value="1"/>
</dbReference>
<dbReference type="PANTHER" id="PTHR45339:SF1">
    <property type="entry name" value="HYBRID SIGNAL TRANSDUCTION HISTIDINE KINASE J"/>
    <property type="match status" value="1"/>
</dbReference>
<feature type="compositionally biased region" description="Basic and acidic residues" evidence="14">
    <location>
        <begin position="831"/>
        <end position="843"/>
    </location>
</feature>
<dbReference type="Gene3D" id="3.40.50.2300">
    <property type="match status" value="1"/>
</dbReference>
<protein>
    <recommendedName>
        <fullName evidence="4">Stage 0 sporulation protein A homolog</fullName>
        <ecNumber evidence="3">2.7.13.3</ecNumber>
    </recommendedName>
</protein>
<feature type="region of interest" description="Disordered" evidence="14">
    <location>
        <begin position="820"/>
        <end position="843"/>
    </location>
</feature>
<keyword evidence="8" id="KW-0808">Transferase</keyword>
<dbReference type="InterPro" id="IPR005467">
    <property type="entry name" value="His_kinase_dom"/>
</dbReference>
<evidence type="ECO:0000256" key="2">
    <source>
        <dbReference type="ARBA" id="ARBA00004651"/>
    </source>
</evidence>
<feature type="modified residue" description="4-aspartylphosphate" evidence="13">
    <location>
        <position position="745"/>
    </location>
</feature>
<evidence type="ECO:0000256" key="11">
    <source>
        <dbReference type="ARBA" id="ARBA00023136"/>
    </source>
</evidence>
<keyword evidence="6 13" id="KW-0597">Phosphoprotein</keyword>
<evidence type="ECO:0000256" key="8">
    <source>
        <dbReference type="ARBA" id="ARBA00022777"/>
    </source>
</evidence>
<dbReference type="Proteomes" id="UP000654573">
    <property type="component" value="Unassembled WGS sequence"/>
</dbReference>
<dbReference type="InterPro" id="IPR036890">
    <property type="entry name" value="HATPase_C_sf"/>
</dbReference>
<keyword evidence="10" id="KW-0902">Two-component regulatory system</keyword>
<evidence type="ECO:0000256" key="7">
    <source>
        <dbReference type="ARBA" id="ARBA00022692"/>
    </source>
</evidence>
<sequence length="843" mass="93534">MGKKKTEARKRMPFVAVLAALLAVILLFAAFAASYIRKFDSTIKEENRAHLAETADHIVSYIQNVVQDTQVSLETAGNALPAISEEKRLPYLQDIARRHKFAYVGYAEADGMLKATESSRDGDVSGEAYFQAAMEGESQISGLVRHILTNRAVSGIIMSVPLKDEAGKPAGVLAAMLEASKLQEVLGIESYGGEGYSYIIDTDGSLVLHNKSMDYNNFFRVLQNAEIREGADLSRTEADIKAGKSGMILYEQFGSSRYAYYCPLGIHDWTVVNIVSKEAITAKTDLLTKELATISITAGVVFLALLAAAAVLWALSQSQRHAAQAKSEFLANISHEIRTPMNAIVGMGELLMRTALDGKQREYVRSILNSGKGLLAIINDVLDFSKIESGKFIIRNEEYELEDILYDLIYMAAIKIDEKPVRFFVDVDESVPARLTGDAARVRQILVNLVGNAVKFTEEGHIRLTLCCRQEGENAFLTMRVEDTGVGIRKQDMDKLFVSFSQVDSKYSHNGEGTGLGLVITSALCRMMDGHISVESEYGKGSVFTACITQRAEKKGTSLLEPGFPQKRSVLILEPDSLMREYYEECLKRMNMSYRICTNHETFVQELRAGEYRYAMADRETIQNLDRKEVPAQVSLITLLKMKEHTLMSVQAQDLTIFVPLFSIQAAALLKKLEASGPAAGTALSTETAPDYAYTRVLLVDDNDLNLQIAEELMKPYGMQVDCVHSGQEAVDAVKKERYDLVFMDHMMPGMDGMEALKKIRALPDKNCCSIPVVVLTANASGSAQAMYLAEGFSDFLAKPIMLQKLSEILKKWLAPVDEKRRREYRNRRNQKADGGQDEKPGK</sequence>
<dbReference type="CDD" id="cd00082">
    <property type="entry name" value="HisKA"/>
    <property type="match status" value="1"/>
</dbReference>
<dbReference type="PANTHER" id="PTHR45339">
    <property type="entry name" value="HYBRID SIGNAL TRANSDUCTION HISTIDINE KINASE J"/>
    <property type="match status" value="1"/>
</dbReference>
<keyword evidence="11" id="KW-0472">Membrane</keyword>
<evidence type="ECO:0000313" key="18">
    <source>
        <dbReference type="Proteomes" id="UP000654573"/>
    </source>
</evidence>
<evidence type="ECO:0000259" key="15">
    <source>
        <dbReference type="PROSITE" id="PS50109"/>
    </source>
</evidence>
<dbReference type="InterPro" id="IPR004358">
    <property type="entry name" value="Sig_transdc_His_kin-like_C"/>
</dbReference>
<comment type="caution">
    <text evidence="17">The sequence shown here is derived from an EMBL/GenBank/DDBJ whole genome shotgun (WGS) entry which is preliminary data.</text>
</comment>
<evidence type="ECO:0000256" key="12">
    <source>
        <dbReference type="ARBA" id="ARBA00024867"/>
    </source>
</evidence>
<dbReference type="SUPFAM" id="SSF52172">
    <property type="entry name" value="CheY-like"/>
    <property type="match status" value="1"/>
</dbReference>
<dbReference type="SUPFAM" id="SSF47384">
    <property type="entry name" value="Homodimeric domain of signal transducing histidine kinase"/>
    <property type="match status" value="1"/>
</dbReference>
<dbReference type="Gene3D" id="3.30.565.10">
    <property type="entry name" value="Histidine kinase-like ATPase, C-terminal domain"/>
    <property type="match status" value="1"/>
</dbReference>
<dbReference type="InterPro" id="IPR003661">
    <property type="entry name" value="HisK_dim/P_dom"/>
</dbReference>
<feature type="domain" description="Histidine kinase" evidence="15">
    <location>
        <begin position="332"/>
        <end position="552"/>
    </location>
</feature>
<dbReference type="InterPro" id="IPR011006">
    <property type="entry name" value="CheY-like_superfamily"/>
</dbReference>
<dbReference type="Pfam" id="PF00072">
    <property type="entry name" value="Response_reg"/>
    <property type="match status" value="1"/>
</dbReference>
<reference evidence="17 18" key="1">
    <citation type="submission" date="2020-08" db="EMBL/GenBank/DDBJ databases">
        <title>Genome public.</title>
        <authorList>
            <person name="Liu C."/>
            <person name="Sun Q."/>
        </authorList>
    </citation>
    <scope>NUCLEOTIDE SEQUENCE [LARGE SCALE GENOMIC DNA]</scope>
    <source>
        <strain evidence="17 18">NSJ-34</strain>
    </source>
</reference>
<keyword evidence="5" id="KW-1003">Cell membrane</keyword>
<name>A0ABR7FDI7_9FIRM</name>
<dbReference type="CDD" id="cd12914">
    <property type="entry name" value="PDC1_DGC_like"/>
    <property type="match status" value="1"/>
</dbReference>
<evidence type="ECO:0000256" key="1">
    <source>
        <dbReference type="ARBA" id="ARBA00000085"/>
    </source>
</evidence>
<dbReference type="SMART" id="SM00387">
    <property type="entry name" value="HATPase_c"/>
    <property type="match status" value="1"/>
</dbReference>
<dbReference type="InterPro" id="IPR003594">
    <property type="entry name" value="HATPase_dom"/>
</dbReference>
<comment type="subcellular location">
    <subcellularLocation>
        <location evidence="2">Cell membrane</location>
        <topology evidence="2">Multi-pass membrane protein</topology>
    </subcellularLocation>
</comment>
<gene>
    <name evidence="17" type="ORF">H8S76_11745</name>
</gene>
<dbReference type="InterPro" id="IPR033479">
    <property type="entry name" value="dCache_1"/>
</dbReference>
<evidence type="ECO:0000256" key="3">
    <source>
        <dbReference type="ARBA" id="ARBA00012438"/>
    </source>
</evidence>
<proteinExistence type="predicted"/>
<evidence type="ECO:0000256" key="14">
    <source>
        <dbReference type="SAM" id="MobiDB-lite"/>
    </source>
</evidence>
<dbReference type="EMBL" id="JACOOU010000004">
    <property type="protein sequence ID" value="MBC5672918.1"/>
    <property type="molecule type" value="Genomic_DNA"/>
</dbReference>
<dbReference type="Pfam" id="PF02743">
    <property type="entry name" value="dCache_1"/>
    <property type="match status" value="1"/>
</dbReference>
<keyword evidence="7" id="KW-0812">Transmembrane</keyword>
<evidence type="ECO:0000259" key="16">
    <source>
        <dbReference type="PROSITE" id="PS50110"/>
    </source>
</evidence>
<dbReference type="CDD" id="cd16922">
    <property type="entry name" value="HATPase_EvgS-ArcB-TorS-like"/>
    <property type="match status" value="1"/>
</dbReference>
<evidence type="ECO:0000256" key="9">
    <source>
        <dbReference type="ARBA" id="ARBA00022989"/>
    </source>
</evidence>
<evidence type="ECO:0000313" key="17">
    <source>
        <dbReference type="EMBL" id="MBC5672918.1"/>
    </source>
</evidence>
<dbReference type="CDD" id="cd12912">
    <property type="entry name" value="PDC2_MCP_like"/>
    <property type="match status" value="1"/>
</dbReference>
<keyword evidence="18" id="KW-1185">Reference proteome</keyword>
<dbReference type="EC" id="2.7.13.3" evidence="3"/>
<dbReference type="Gene3D" id="3.30.450.20">
    <property type="entry name" value="PAS domain"/>
    <property type="match status" value="1"/>
</dbReference>
<dbReference type="Gene3D" id="1.10.287.130">
    <property type="match status" value="1"/>
</dbReference>
<keyword evidence="9" id="KW-1133">Transmembrane helix</keyword>
<feature type="domain" description="Response regulatory" evidence="16">
    <location>
        <begin position="696"/>
        <end position="814"/>
    </location>
</feature>
<evidence type="ECO:0000256" key="10">
    <source>
        <dbReference type="ARBA" id="ARBA00023012"/>
    </source>
</evidence>
<dbReference type="Pfam" id="PF00512">
    <property type="entry name" value="HisKA"/>
    <property type="match status" value="1"/>
</dbReference>
<accession>A0ABR7FDI7</accession>
<dbReference type="PROSITE" id="PS50110">
    <property type="entry name" value="RESPONSE_REGULATORY"/>
    <property type="match status" value="1"/>
</dbReference>
<dbReference type="SMART" id="SM00388">
    <property type="entry name" value="HisKA"/>
    <property type="match status" value="1"/>
</dbReference>
<evidence type="ECO:0000256" key="4">
    <source>
        <dbReference type="ARBA" id="ARBA00018672"/>
    </source>
</evidence>
<comment type="catalytic activity">
    <reaction evidence="1">
        <text>ATP + protein L-histidine = ADP + protein N-phospho-L-histidine.</text>
        <dbReference type="EC" id="2.7.13.3"/>
    </reaction>
</comment>
<keyword evidence="8" id="KW-0418">Kinase</keyword>
<evidence type="ECO:0000256" key="6">
    <source>
        <dbReference type="ARBA" id="ARBA00022553"/>
    </source>
</evidence>
<dbReference type="InterPro" id="IPR001789">
    <property type="entry name" value="Sig_transdc_resp-reg_receiver"/>
</dbReference>
<dbReference type="InterPro" id="IPR036097">
    <property type="entry name" value="HisK_dim/P_sf"/>
</dbReference>
<dbReference type="RefSeq" id="WP_118593909.1">
    <property type="nucleotide sequence ID" value="NZ_JACOOU010000004.1"/>
</dbReference>